<accession>W3WQI9</accession>
<feature type="region of interest" description="Disordered" evidence="1">
    <location>
        <begin position="68"/>
        <end position="87"/>
    </location>
</feature>
<sequence>MKFETRTTQQAASATSSSHPRQPPRPSLNRENASLESCTSPAPNYPHKTRARAGNIIIACPCRDATVSRTMNSSSSSSKNNDDQEDTNVVVTCSTAAGYMAAAAAATAAAATQEQVSEGSKQLVDDDNDEKGHDADDEWADESFDSDAVPIRLGSRLRAGSWRGDNFVRP</sequence>
<dbReference type="InParanoid" id="W3WQI9"/>
<proteinExistence type="predicted"/>
<dbReference type="KEGG" id="pfy:PFICI_11500"/>
<evidence type="ECO:0000313" key="3">
    <source>
        <dbReference type="Proteomes" id="UP000030651"/>
    </source>
</evidence>
<organism evidence="2 3">
    <name type="scientific">Pestalotiopsis fici (strain W106-1 / CGMCC3.15140)</name>
    <dbReference type="NCBI Taxonomy" id="1229662"/>
    <lineage>
        <taxon>Eukaryota</taxon>
        <taxon>Fungi</taxon>
        <taxon>Dikarya</taxon>
        <taxon>Ascomycota</taxon>
        <taxon>Pezizomycotina</taxon>
        <taxon>Sordariomycetes</taxon>
        <taxon>Xylariomycetidae</taxon>
        <taxon>Amphisphaeriales</taxon>
        <taxon>Sporocadaceae</taxon>
        <taxon>Pestalotiopsis</taxon>
    </lineage>
</organism>
<dbReference type="HOGENOM" id="CLU_1571193_0_0_1"/>
<name>W3WQI9_PESFW</name>
<dbReference type="OrthoDB" id="10571517at2759"/>
<dbReference type="Proteomes" id="UP000030651">
    <property type="component" value="Unassembled WGS sequence"/>
</dbReference>
<keyword evidence="3" id="KW-1185">Reference proteome</keyword>
<feature type="compositionally biased region" description="Low complexity" evidence="1">
    <location>
        <begin position="7"/>
        <end position="20"/>
    </location>
</feature>
<feature type="region of interest" description="Disordered" evidence="1">
    <location>
        <begin position="112"/>
        <end position="146"/>
    </location>
</feature>
<dbReference type="AlphaFoldDB" id="W3WQI9"/>
<evidence type="ECO:0000256" key="1">
    <source>
        <dbReference type="SAM" id="MobiDB-lite"/>
    </source>
</evidence>
<feature type="compositionally biased region" description="Polar residues" evidence="1">
    <location>
        <begin position="29"/>
        <end position="42"/>
    </location>
</feature>
<protein>
    <submittedName>
        <fullName evidence="2">Uncharacterized protein</fullName>
    </submittedName>
</protein>
<feature type="compositionally biased region" description="Acidic residues" evidence="1">
    <location>
        <begin position="125"/>
        <end position="145"/>
    </location>
</feature>
<dbReference type="RefSeq" id="XP_007838272.1">
    <property type="nucleotide sequence ID" value="XM_007840081.1"/>
</dbReference>
<reference evidence="3" key="1">
    <citation type="journal article" date="2015" name="BMC Genomics">
        <title>Genomic and transcriptomic analysis of the endophytic fungus Pestalotiopsis fici reveals its lifestyle and high potential for synthesis of natural products.</title>
        <authorList>
            <person name="Wang X."/>
            <person name="Zhang X."/>
            <person name="Liu L."/>
            <person name="Xiang M."/>
            <person name="Wang W."/>
            <person name="Sun X."/>
            <person name="Che Y."/>
            <person name="Guo L."/>
            <person name="Liu G."/>
            <person name="Guo L."/>
            <person name="Wang C."/>
            <person name="Yin W.B."/>
            <person name="Stadler M."/>
            <person name="Zhang X."/>
            <person name="Liu X."/>
        </authorList>
    </citation>
    <scope>NUCLEOTIDE SEQUENCE [LARGE SCALE GENOMIC DNA]</scope>
    <source>
        <strain evidence="3">W106-1 / CGMCC3.15140</strain>
    </source>
</reference>
<dbReference type="EMBL" id="KI912117">
    <property type="protein sequence ID" value="ETS76113.1"/>
    <property type="molecule type" value="Genomic_DNA"/>
</dbReference>
<gene>
    <name evidence="2" type="ORF">PFICI_11500</name>
</gene>
<dbReference type="GeneID" id="19276513"/>
<feature type="region of interest" description="Disordered" evidence="1">
    <location>
        <begin position="1"/>
        <end position="53"/>
    </location>
</feature>
<evidence type="ECO:0000313" key="2">
    <source>
        <dbReference type="EMBL" id="ETS76113.1"/>
    </source>
</evidence>